<organism evidence="2 3">
    <name type="scientific">Schizophyllum amplum</name>
    <dbReference type="NCBI Taxonomy" id="97359"/>
    <lineage>
        <taxon>Eukaryota</taxon>
        <taxon>Fungi</taxon>
        <taxon>Dikarya</taxon>
        <taxon>Basidiomycota</taxon>
        <taxon>Agaricomycotina</taxon>
        <taxon>Agaricomycetes</taxon>
        <taxon>Agaricomycetidae</taxon>
        <taxon>Agaricales</taxon>
        <taxon>Schizophyllaceae</taxon>
        <taxon>Schizophyllum</taxon>
    </lineage>
</organism>
<keyword evidence="3" id="KW-1185">Reference proteome</keyword>
<feature type="compositionally biased region" description="Basic and acidic residues" evidence="1">
    <location>
        <begin position="621"/>
        <end position="630"/>
    </location>
</feature>
<sequence length="747" mass="84102">MTPSQTILRSLRTSCNSLSAYSKERVSGVSATYSSRPTNTNPPLFVLPPPDSRAYYDRSLCEQRELARKIYAVRDAYNSVLARTRDEEGPAPRVMSLADMCAAVAGRGLEWEPDDDSTVEDMDEWDEEVAEIYEAIPAQYRRAAIRSQALDIILSQCPHHITLLSLLLDTALAHALACEAPDLLRLLIHQAVRPRRATSPALLHPSHTLFLVDLLRRWTTACAERSHLTFVQALLDVTDEHTPSDIWTSKAMDKLARELGKHGLPCFLQLSGGLLSHATHPKSFALDNAVVQALESQLHGWMTLASRHCFRKLMVMDTIFEDDADYESVYDFLRTARPMLANCRTRSSTTQGVICLGTEWLTAMHTHASKRDTDAVCALVRRLVPTQDAFQPILAMPFADVIFADHVGPVDWLGRVAGAFSARANVLRKCGLTHAEAMLWSGALREIERPVSERAAAARSCEGEVRRWRDRLIALADEAEGRCRGGLTTADWARENMVDCWEDSRPAKRVKRAHTRVVMRTPARKRGCGWERCGTRDKGITREKKVVRFRASSDTEEDSENLPTRRGKGDEDESDCLRRKFSSPYKKFSSPRRRFSSILSSALTNMTSVHTPKAKKQRMAGPERHGELDRPAGLGRPIRPMPLRPAIRYPHPGVENLAPPQRWRPTVLLSDDPLDVFHDQQGAFEDLYDKDDSLDPFAYDDSRDVLDNESLPEEWDNDDSFDDGRFVAPSSDDPLDMFIYQTSPVRS</sequence>
<dbReference type="STRING" id="97359.A0A550CY86"/>
<comment type="caution">
    <text evidence="2">The sequence shown here is derived from an EMBL/GenBank/DDBJ whole genome shotgun (WGS) entry which is preliminary data.</text>
</comment>
<proteinExistence type="predicted"/>
<dbReference type="AlphaFoldDB" id="A0A550CY86"/>
<protein>
    <submittedName>
        <fullName evidence="2">Uncharacterized protein</fullName>
    </submittedName>
</protein>
<accession>A0A550CY86</accession>
<reference evidence="2 3" key="1">
    <citation type="journal article" date="2019" name="New Phytol.">
        <title>Comparative genomics reveals unique wood-decay strategies and fruiting body development in the Schizophyllaceae.</title>
        <authorList>
            <person name="Almasi E."/>
            <person name="Sahu N."/>
            <person name="Krizsan K."/>
            <person name="Balint B."/>
            <person name="Kovacs G.M."/>
            <person name="Kiss B."/>
            <person name="Cseklye J."/>
            <person name="Drula E."/>
            <person name="Henrissat B."/>
            <person name="Nagy I."/>
            <person name="Chovatia M."/>
            <person name="Adam C."/>
            <person name="LaButti K."/>
            <person name="Lipzen A."/>
            <person name="Riley R."/>
            <person name="Grigoriev I.V."/>
            <person name="Nagy L.G."/>
        </authorList>
    </citation>
    <scope>NUCLEOTIDE SEQUENCE [LARGE SCALE GENOMIC DNA]</scope>
    <source>
        <strain evidence="2 3">NL-1724</strain>
    </source>
</reference>
<feature type="region of interest" description="Disordered" evidence="1">
    <location>
        <begin position="699"/>
        <end position="723"/>
    </location>
</feature>
<feature type="region of interest" description="Disordered" evidence="1">
    <location>
        <begin position="608"/>
        <end position="637"/>
    </location>
</feature>
<evidence type="ECO:0000256" key="1">
    <source>
        <dbReference type="SAM" id="MobiDB-lite"/>
    </source>
</evidence>
<dbReference type="Proteomes" id="UP000320762">
    <property type="component" value="Unassembled WGS sequence"/>
</dbReference>
<feature type="region of interest" description="Disordered" evidence="1">
    <location>
        <begin position="548"/>
        <end position="576"/>
    </location>
</feature>
<dbReference type="OrthoDB" id="3158032at2759"/>
<evidence type="ECO:0000313" key="2">
    <source>
        <dbReference type="EMBL" id="TRM69751.1"/>
    </source>
</evidence>
<feature type="compositionally biased region" description="Acidic residues" evidence="1">
    <location>
        <begin position="710"/>
        <end position="721"/>
    </location>
</feature>
<evidence type="ECO:0000313" key="3">
    <source>
        <dbReference type="Proteomes" id="UP000320762"/>
    </source>
</evidence>
<name>A0A550CY86_9AGAR</name>
<gene>
    <name evidence="2" type="ORF">BD626DRAFT_625059</name>
</gene>
<dbReference type="EMBL" id="VDMD01000001">
    <property type="protein sequence ID" value="TRM69751.1"/>
    <property type="molecule type" value="Genomic_DNA"/>
</dbReference>